<feature type="region of interest" description="Disordered" evidence="8">
    <location>
        <begin position="341"/>
        <end position="363"/>
    </location>
</feature>
<evidence type="ECO:0000256" key="5">
    <source>
        <dbReference type="ARBA" id="ARBA00023136"/>
    </source>
</evidence>
<dbReference type="GO" id="GO:0005886">
    <property type="term" value="C:plasma membrane"/>
    <property type="evidence" value="ECO:0007669"/>
    <property type="project" value="TreeGrafter"/>
</dbReference>
<keyword evidence="4" id="KW-0297">G-protein coupled receptor</keyword>
<dbReference type="InterPro" id="IPR017452">
    <property type="entry name" value="GPCR_Rhodpsn_7TM"/>
</dbReference>
<comment type="caution">
    <text evidence="11">The sequence shown here is derived from an EMBL/GenBank/DDBJ whole genome shotgun (WGS) entry which is preliminary data.</text>
</comment>
<accession>A0AA88XV71</accession>
<organism evidence="11 12">
    <name type="scientific">Pinctada imbricata</name>
    <name type="common">Atlantic pearl-oyster</name>
    <name type="synonym">Pinctada martensii</name>
    <dbReference type="NCBI Taxonomy" id="66713"/>
    <lineage>
        <taxon>Eukaryota</taxon>
        <taxon>Metazoa</taxon>
        <taxon>Spiralia</taxon>
        <taxon>Lophotrochozoa</taxon>
        <taxon>Mollusca</taxon>
        <taxon>Bivalvia</taxon>
        <taxon>Autobranchia</taxon>
        <taxon>Pteriomorphia</taxon>
        <taxon>Pterioida</taxon>
        <taxon>Pterioidea</taxon>
        <taxon>Pteriidae</taxon>
        <taxon>Pinctada</taxon>
    </lineage>
</organism>
<keyword evidence="7" id="KW-0807">Transducer</keyword>
<feature type="domain" description="G-protein coupled receptors family 1 profile" evidence="10">
    <location>
        <begin position="55"/>
        <end position="316"/>
    </location>
</feature>
<feature type="transmembrane region" description="Helical" evidence="9">
    <location>
        <begin position="159"/>
        <end position="178"/>
    </location>
</feature>
<evidence type="ECO:0000256" key="2">
    <source>
        <dbReference type="ARBA" id="ARBA00022692"/>
    </source>
</evidence>
<evidence type="ECO:0000256" key="4">
    <source>
        <dbReference type="ARBA" id="ARBA00023040"/>
    </source>
</evidence>
<dbReference type="Proteomes" id="UP001186944">
    <property type="component" value="Unassembled WGS sequence"/>
</dbReference>
<keyword evidence="3 9" id="KW-1133">Transmembrane helix</keyword>
<dbReference type="GO" id="GO:0004930">
    <property type="term" value="F:G protein-coupled receptor activity"/>
    <property type="evidence" value="ECO:0007669"/>
    <property type="project" value="UniProtKB-KW"/>
</dbReference>
<feature type="transmembrane region" description="Helical" evidence="9">
    <location>
        <begin position="44"/>
        <end position="63"/>
    </location>
</feature>
<keyword evidence="12" id="KW-1185">Reference proteome</keyword>
<comment type="subcellular location">
    <subcellularLocation>
        <location evidence="1">Membrane</location>
        <topology evidence="1">Multi-pass membrane protein</topology>
    </subcellularLocation>
</comment>
<dbReference type="PRINTS" id="PR00237">
    <property type="entry name" value="GPCRRHODOPSN"/>
</dbReference>
<gene>
    <name evidence="11" type="ORF">FSP39_002836</name>
</gene>
<evidence type="ECO:0000256" key="8">
    <source>
        <dbReference type="SAM" id="MobiDB-lite"/>
    </source>
</evidence>
<dbReference type="PANTHER" id="PTHR24243:SF233">
    <property type="entry name" value="THYROTROPIN-RELEASING HORMONE RECEPTOR"/>
    <property type="match status" value="1"/>
</dbReference>
<keyword evidence="2 9" id="KW-0812">Transmembrane</keyword>
<feature type="transmembrane region" description="Helical" evidence="9">
    <location>
        <begin position="254"/>
        <end position="280"/>
    </location>
</feature>
<keyword evidence="5 9" id="KW-0472">Membrane</keyword>
<evidence type="ECO:0000313" key="12">
    <source>
        <dbReference type="Proteomes" id="UP001186944"/>
    </source>
</evidence>
<protein>
    <recommendedName>
        <fullName evidence="10">G-protein coupled receptors family 1 profile domain-containing protein</fullName>
    </recommendedName>
</protein>
<dbReference type="EMBL" id="VSWD01000009">
    <property type="protein sequence ID" value="KAK3092437.1"/>
    <property type="molecule type" value="Genomic_DNA"/>
</dbReference>
<dbReference type="AlphaFoldDB" id="A0AA88XV71"/>
<feature type="compositionally biased region" description="Polar residues" evidence="8">
    <location>
        <begin position="354"/>
        <end position="363"/>
    </location>
</feature>
<evidence type="ECO:0000256" key="6">
    <source>
        <dbReference type="ARBA" id="ARBA00023170"/>
    </source>
</evidence>
<dbReference type="Gene3D" id="1.20.1070.10">
    <property type="entry name" value="Rhodopsin 7-helix transmembrane proteins"/>
    <property type="match status" value="1"/>
</dbReference>
<evidence type="ECO:0000256" key="9">
    <source>
        <dbReference type="SAM" id="Phobius"/>
    </source>
</evidence>
<evidence type="ECO:0000256" key="3">
    <source>
        <dbReference type="ARBA" id="ARBA00022989"/>
    </source>
</evidence>
<evidence type="ECO:0000313" key="11">
    <source>
        <dbReference type="EMBL" id="KAK3092437.1"/>
    </source>
</evidence>
<evidence type="ECO:0000256" key="1">
    <source>
        <dbReference type="ARBA" id="ARBA00004141"/>
    </source>
</evidence>
<dbReference type="Pfam" id="PF00001">
    <property type="entry name" value="7tm_1"/>
    <property type="match status" value="1"/>
</dbReference>
<dbReference type="SUPFAM" id="SSF81321">
    <property type="entry name" value="Family A G protein-coupled receptor-like"/>
    <property type="match status" value="1"/>
</dbReference>
<feature type="transmembrane region" description="Helical" evidence="9">
    <location>
        <begin position="213"/>
        <end position="233"/>
    </location>
</feature>
<proteinExistence type="predicted"/>
<dbReference type="PANTHER" id="PTHR24243">
    <property type="entry name" value="G-PROTEIN COUPLED RECEPTOR"/>
    <property type="match status" value="1"/>
</dbReference>
<name>A0AA88XV71_PINIB</name>
<reference evidence="11" key="1">
    <citation type="submission" date="2019-08" db="EMBL/GenBank/DDBJ databases">
        <title>The improved chromosome-level genome for the pearl oyster Pinctada fucata martensii using PacBio sequencing and Hi-C.</title>
        <authorList>
            <person name="Zheng Z."/>
        </authorList>
    </citation>
    <scope>NUCLEOTIDE SEQUENCE</scope>
    <source>
        <strain evidence="11">ZZ-2019</strain>
        <tissue evidence="11">Adductor muscle</tissue>
    </source>
</reference>
<dbReference type="InterPro" id="IPR000276">
    <property type="entry name" value="GPCR_Rhodpsn"/>
</dbReference>
<evidence type="ECO:0000256" key="7">
    <source>
        <dbReference type="ARBA" id="ARBA00023224"/>
    </source>
</evidence>
<dbReference type="PROSITE" id="PS50262">
    <property type="entry name" value="G_PROTEIN_RECEP_F1_2"/>
    <property type="match status" value="1"/>
</dbReference>
<sequence>MSENFTTTSNLNVSCDICSLGNDTAIDKPIPSIITALERFNYGYLPFVFILGCLGNALTIFVMRSKKFSSNTCSLAILALALSDTTLLFCQPFNKAFFIKLVGIDVRSLSSVGCKIYYVIRRTPKMCSSWFIVYLCFEKFMSIWFPLKVKSLITKRFVNAYIIIVVVVLLAFTSGWSYASDVDPVSGKCQPDLYDRKDPQSVSTWRRMLGSGVTLYAIVPMIILLIFTPMILFKLARQGQKFESSAYLKKSSRITAMLLLIVISYIILILPISLVHILATYLGIKSFGDSKLDFTIFKEIAQILEQLNYSINFILYFLSSSHFREGLREICCPSKTNMNLGPKGTVDKSKRRFQLSSKSSNQE</sequence>
<keyword evidence="6" id="KW-0675">Receptor</keyword>
<evidence type="ECO:0000259" key="10">
    <source>
        <dbReference type="PROSITE" id="PS50262"/>
    </source>
</evidence>